<dbReference type="OrthoDB" id="1695218at2759"/>
<dbReference type="Gene3D" id="3.40.850.10">
    <property type="entry name" value="Kinesin motor domain"/>
    <property type="match status" value="1"/>
</dbReference>
<evidence type="ECO:0000259" key="3">
    <source>
        <dbReference type="PROSITE" id="PS50067"/>
    </source>
</evidence>
<dbReference type="GO" id="GO:0005524">
    <property type="term" value="F:ATP binding"/>
    <property type="evidence" value="ECO:0007669"/>
    <property type="project" value="InterPro"/>
</dbReference>
<dbReference type="PANTHER" id="PTHR47968:SF33">
    <property type="entry name" value="KINESIN-LIKE PROTEIN KIN-7C, MITOCHONDRIAL ISOFORM X1"/>
    <property type="match status" value="1"/>
</dbReference>
<dbReference type="Proteomes" id="UP000634136">
    <property type="component" value="Unassembled WGS sequence"/>
</dbReference>
<dbReference type="AlphaFoldDB" id="A0A834SX56"/>
<dbReference type="InterPro" id="IPR027640">
    <property type="entry name" value="Kinesin-like_fam"/>
</dbReference>
<comment type="similarity">
    <text evidence="2">Belongs to the TRAFAC class myosin-kinesin ATPase superfamily. Kinesin family.</text>
</comment>
<evidence type="ECO:0000313" key="4">
    <source>
        <dbReference type="EMBL" id="KAF7811704.1"/>
    </source>
</evidence>
<protein>
    <submittedName>
        <fullName evidence="4">Kinesin-like protein KIN-7C, mitochondrial isoform X1</fullName>
    </submittedName>
</protein>
<feature type="domain" description="Kinesin motor" evidence="3">
    <location>
        <begin position="112"/>
        <end position="192"/>
    </location>
</feature>
<organism evidence="4 5">
    <name type="scientific">Senna tora</name>
    <dbReference type="NCBI Taxonomy" id="362788"/>
    <lineage>
        <taxon>Eukaryota</taxon>
        <taxon>Viridiplantae</taxon>
        <taxon>Streptophyta</taxon>
        <taxon>Embryophyta</taxon>
        <taxon>Tracheophyta</taxon>
        <taxon>Spermatophyta</taxon>
        <taxon>Magnoliopsida</taxon>
        <taxon>eudicotyledons</taxon>
        <taxon>Gunneridae</taxon>
        <taxon>Pentapetalae</taxon>
        <taxon>rosids</taxon>
        <taxon>fabids</taxon>
        <taxon>Fabales</taxon>
        <taxon>Fabaceae</taxon>
        <taxon>Caesalpinioideae</taxon>
        <taxon>Cassia clade</taxon>
        <taxon>Senna</taxon>
    </lineage>
</organism>
<dbReference type="GO" id="GO:0007018">
    <property type="term" value="P:microtubule-based movement"/>
    <property type="evidence" value="ECO:0007669"/>
    <property type="project" value="InterPro"/>
</dbReference>
<comment type="caution">
    <text evidence="2">Lacks conserved residue(s) required for the propagation of feature annotation.</text>
</comment>
<dbReference type="SUPFAM" id="SSF52540">
    <property type="entry name" value="P-loop containing nucleoside triphosphate hydrolases"/>
    <property type="match status" value="1"/>
</dbReference>
<keyword evidence="1" id="KW-0505">Motor protein</keyword>
<comment type="caution">
    <text evidence="4">The sequence shown here is derived from an EMBL/GenBank/DDBJ whole genome shotgun (WGS) entry which is preliminary data.</text>
</comment>
<dbReference type="InterPro" id="IPR027417">
    <property type="entry name" value="P-loop_NTPase"/>
</dbReference>
<accession>A0A834SX56</accession>
<proteinExistence type="inferred from homology"/>
<dbReference type="InterPro" id="IPR036961">
    <property type="entry name" value="Kinesin_motor_dom_sf"/>
</dbReference>
<dbReference type="GO" id="GO:0003777">
    <property type="term" value="F:microtubule motor activity"/>
    <property type="evidence" value="ECO:0007669"/>
    <property type="project" value="InterPro"/>
</dbReference>
<dbReference type="PROSITE" id="PS50067">
    <property type="entry name" value="KINESIN_MOTOR_2"/>
    <property type="match status" value="1"/>
</dbReference>
<evidence type="ECO:0000256" key="2">
    <source>
        <dbReference type="PROSITE-ProRule" id="PRU00283"/>
    </source>
</evidence>
<evidence type="ECO:0000256" key="1">
    <source>
        <dbReference type="ARBA" id="ARBA00023175"/>
    </source>
</evidence>
<gene>
    <name evidence="4" type="ORF">G2W53_032680</name>
</gene>
<dbReference type="GO" id="GO:0008017">
    <property type="term" value="F:microtubule binding"/>
    <property type="evidence" value="ECO:0007669"/>
    <property type="project" value="InterPro"/>
</dbReference>
<keyword evidence="5" id="KW-1185">Reference proteome</keyword>
<name>A0A834SX56_9FABA</name>
<evidence type="ECO:0000313" key="5">
    <source>
        <dbReference type="Proteomes" id="UP000634136"/>
    </source>
</evidence>
<dbReference type="EMBL" id="JAAIUW010000010">
    <property type="protein sequence ID" value="KAF7811704.1"/>
    <property type="molecule type" value="Genomic_DNA"/>
</dbReference>
<dbReference type="PANTHER" id="PTHR47968">
    <property type="entry name" value="CENTROMERE PROTEIN E"/>
    <property type="match status" value="1"/>
</dbReference>
<dbReference type="Pfam" id="PF00225">
    <property type="entry name" value="Kinesin"/>
    <property type="match status" value="1"/>
</dbReference>
<dbReference type="InterPro" id="IPR001752">
    <property type="entry name" value="Kinesin_motor_dom"/>
</dbReference>
<reference evidence="4" key="1">
    <citation type="submission" date="2020-09" db="EMBL/GenBank/DDBJ databases">
        <title>Genome-Enabled Discovery of Anthraquinone Biosynthesis in Senna tora.</title>
        <authorList>
            <person name="Kang S.-H."/>
            <person name="Pandey R.P."/>
            <person name="Lee C.-M."/>
            <person name="Sim J.-S."/>
            <person name="Jeong J.-T."/>
            <person name="Choi B.-S."/>
            <person name="Jung M."/>
            <person name="Ginzburg D."/>
            <person name="Zhao K."/>
            <person name="Won S.Y."/>
            <person name="Oh T.-J."/>
            <person name="Yu Y."/>
            <person name="Kim N.-H."/>
            <person name="Lee O.R."/>
            <person name="Lee T.-H."/>
            <person name="Bashyal P."/>
            <person name="Kim T.-S."/>
            <person name="Lee W.-H."/>
            <person name="Kawkins C."/>
            <person name="Kim C.-K."/>
            <person name="Kim J.S."/>
            <person name="Ahn B.O."/>
            <person name="Rhee S.Y."/>
            <person name="Sohng J.K."/>
        </authorList>
    </citation>
    <scope>NUCLEOTIDE SEQUENCE</scope>
    <source>
        <tissue evidence="4">Leaf</tissue>
    </source>
</reference>
<sequence>MRCLFFLCKFAKHIISRGKKRTCHYRWRCAGTLSSGQGACHAIGGLLPVLCTPQANIRRPWLQPLLLLCMNFRSCDRRLAPSTSWRPSPKFSVSPVTPTSSTMSDVGKAKENVTVTVRFRPLSARELNKGDEIAWYVDGDHIVVRNEHNPSVAYGFDKVFGPATTTRHVYDLAAQHVINGAMEEINGTVFAYCVIAVERHIPYINIIAGNGKSQLEDGFE</sequence>